<dbReference type="PANTHER" id="PTHR11552">
    <property type="entry name" value="GLUCOSE-METHANOL-CHOLINE GMC OXIDOREDUCTASE"/>
    <property type="match status" value="1"/>
</dbReference>
<dbReference type="Gene3D" id="3.30.560.10">
    <property type="entry name" value="Glucose Oxidase, domain 3"/>
    <property type="match status" value="1"/>
</dbReference>
<evidence type="ECO:0000313" key="6">
    <source>
        <dbReference type="EMBL" id="KAF9067454.1"/>
    </source>
</evidence>
<dbReference type="InterPro" id="IPR012132">
    <property type="entry name" value="GMC_OxRdtase"/>
</dbReference>
<name>A0A9P5PKI0_9AGAR</name>
<evidence type="ECO:0000313" key="7">
    <source>
        <dbReference type="Proteomes" id="UP000772434"/>
    </source>
</evidence>
<dbReference type="PANTHER" id="PTHR11552:SF78">
    <property type="entry name" value="GLUCOSE-METHANOL-CHOLINE OXIDOREDUCTASE N-TERMINAL DOMAIN-CONTAINING PROTEIN"/>
    <property type="match status" value="1"/>
</dbReference>
<keyword evidence="3" id="KW-0274">FAD</keyword>
<dbReference type="PIRSF" id="PIRSF000137">
    <property type="entry name" value="Alcohol_oxidase"/>
    <property type="match status" value="1"/>
</dbReference>
<dbReference type="InterPro" id="IPR007867">
    <property type="entry name" value="GMC_OxRtase_C"/>
</dbReference>
<proteinExistence type="inferred from homology"/>
<sequence length="613" mass="66481">MSLHETYDVIFAGGGTVACIVAGRLAQADPKLKILIIEAGPHSRDLHQHVQPARYLHSLGQGHTFSHHVGVPSQALGGRSAIIPSGRCLGGGSSVNFMMYTRCPASDYDDFEKLGNPGWGSKDLIPLSRKVETYQIPSGDPSVHGFTGPIKVSHGGHDSNIGKDFLDAAARYDKDRGSSADINDFTTTNVYGPWHKYIDAHTGKRSDTAHHFIYSLDEESKRNLHILTDQRVVKVIFENTRAVGVEYALDKFHTGAEATQRVFASRLIVLSSGAFGSPAILERSGIGSATHLAQANVRQIVDLPGVGENYNDHNLYITTYLASEDSDCMDGIFAGDEEAIKPHLTEWTKKGTGFLASNSIDSGIKLHPTPKDLEELGPSFRKQWEEFFVGAPDKAVAIMVSSSGNLAAVEPVPKGWKTFSMVYYTLYPRAIGYTHISSGTNPWAPLKFDPGYLEDPGDVAVLRWCYKRGRELARRMKSFRGEIPGSNPAFQSPSNASSVPHETSTAADFLTAPGPIDVDAREVIYSAEDDKAIDDHIRANVSTTWHSLGTCAMKARKDGGVVDPRLNVYGVENLKVADLSIVPLNVGSNTYNTALVVGEKAFLIIAEDLGVAA</sequence>
<organism evidence="6 7">
    <name type="scientific">Rhodocollybia butyracea</name>
    <dbReference type="NCBI Taxonomy" id="206335"/>
    <lineage>
        <taxon>Eukaryota</taxon>
        <taxon>Fungi</taxon>
        <taxon>Dikarya</taxon>
        <taxon>Basidiomycota</taxon>
        <taxon>Agaricomycotina</taxon>
        <taxon>Agaricomycetes</taxon>
        <taxon>Agaricomycetidae</taxon>
        <taxon>Agaricales</taxon>
        <taxon>Marasmiineae</taxon>
        <taxon>Omphalotaceae</taxon>
        <taxon>Rhodocollybia</taxon>
    </lineage>
</organism>
<dbReference type="Proteomes" id="UP000772434">
    <property type="component" value="Unassembled WGS sequence"/>
</dbReference>
<feature type="compositionally biased region" description="Polar residues" evidence="4">
    <location>
        <begin position="488"/>
        <end position="504"/>
    </location>
</feature>
<dbReference type="SUPFAM" id="SSF51905">
    <property type="entry name" value="FAD/NAD(P)-binding domain"/>
    <property type="match status" value="1"/>
</dbReference>
<keyword evidence="3" id="KW-0285">Flavoprotein</keyword>
<gene>
    <name evidence="6" type="ORF">BDP27DRAFT_1403829</name>
</gene>
<dbReference type="InterPro" id="IPR000172">
    <property type="entry name" value="GMC_OxRdtase_N"/>
</dbReference>
<dbReference type="Pfam" id="PF00732">
    <property type="entry name" value="GMC_oxred_N"/>
    <property type="match status" value="1"/>
</dbReference>
<dbReference type="OrthoDB" id="269227at2759"/>
<keyword evidence="7" id="KW-1185">Reference proteome</keyword>
<dbReference type="InterPro" id="IPR036188">
    <property type="entry name" value="FAD/NAD-bd_sf"/>
</dbReference>
<dbReference type="Pfam" id="PF05199">
    <property type="entry name" value="GMC_oxred_C"/>
    <property type="match status" value="1"/>
</dbReference>
<feature type="region of interest" description="Disordered" evidence="4">
    <location>
        <begin position="483"/>
        <end position="504"/>
    </location>
</feature>
<evidence type="ECO:0000256" key="1">
    <source>
        <dbReference type="ARBA" id="ARBA00001974"/>
    </source>
</evidence>
<comment type="caution">
    <text evidence="6">The sequence shown here is derived from an EMBL/GenBank/DDBJ whole genome shotgun (WGS) entry which is preliminary data.</text>
</comment>
<evidence type="ECO:0000256" key="3">
    <source>
        <dbReference type="PIRSR" id="PIRSR000137-2"/>
    </source>
</evidence>
<dbReference type="SUPFAM" id="SSF54373">
    <property type="entry name" value="FAD-linked reductases, C-terminal domain"/>
    <property type="match status" value="1"/>
</dbReference>
<dbReference type="PROSITE" id="PS00624">
    <property type="entry name" value="GMC_OXRED_2"/>
    <property type="match status" value="1"/>
</dbReference>
<accession>A0A9P5PKI0</accession>
<comment type="similarity">
    <text evidence="2">Belongs to the GMC oxidoreductase family.</text>
</comment>
<feature type="binding site" evidence="3">
    <location>
        <position position="232"/>
    </location>
    <ligand>
        <name>FAD</name>
        <dbReference type="ChEBI" id="CHEBI:57692"/>
    </ligand>
</feature>
<evidence type="ECO:0000259" key="5">
    <source>
        <dbReference type="PROSITE" id="PS00624"/>
    </source>
</evidence>
<evidence type="ECO:0000256" key="2">
    <source>
        <dbReference type="ARBA" id="ARBA00010790"/>
    </source>
</evidence>
<comment type="cofactor">
    <cofactor evidence="1 3">
        <name>FAD</name>
        <dbReference type="ChEBI" id="CHEBI:57692"/>
    </cofactor>
</comment>
<feature type="binding site" evidence="3">
    <location>
        <begin position="545"/>
        <end position="546"/>
    </location>
    <ligand>
        <name>FAD</name>
        <dbReference type="ChEBI" id="CHEBI:57692"/>
    </ligand>
</feature>
<reference evidence="6" key="1">
    <citation type="submission" date="2020-11" db="EMBL/GenBank/DDBJ databases">
        <authorList>
            <consortium name="DOE Joint Genome Institute"/>
            <person name="Ahrendt S."/>
            <person name="Riley R."/>
            <person name="Andreopoulos W."/>
            <person name="Labutti K."/>
            <person name="Pangilinan J."/>
            <person name="Ruiz-Duenas F.J."/>
            <person name="Barrasa J.M."/>
            <person name="Sanchez-Garcia M."/>
            <person name="Camarero S."/>
            <person name="Miyauchi S."/>
            <person name="Serrano A."/>
            <person name="Linde D."/>
            <person name="Babiker R."/>
            <person name="Drula E."/>
            <person name="Ayuso-Fernandez I."/>
            <person name="Pacheco R."/>
            <person name="Padilla G."/>
            <person name="Ferreira P."/>
            <person name="Barriuso J."/>
            <person name="Kellner H."/>
            <person name="Castanera R."/>
            <person name="Alfaro M."/>
            <person name="Ramirez L."/>
            <person name="Pisabarro A.G."/>
            <person name="Kuo A."/>
            <person name="Tritt A."/>
            <person name="Lipzen A."/>
            <person name="He G."/>
            <person name="Yan M."/>
            <person name="Ng V."/>
            <person name="Cullen D."/>
            <person name="Martin F."/>
            <person name="Rosso M.-N."/>
            <person name="Henrissat B."/>
            <person name="Hibbett D."/>
            <person name="Martinez A.T."/>
            <person name="Grigoriev I.V."/>
        </authorList>
    </citation>
    <scope>NUCLEOTIDE SEQUENCE</scope>
    <source>
        <strain evidence="6">AH 40177</strain>
    </source>
</reference>
<feature type="domain" description="Glucose-methanol-choline oxidoreductase N-terminal" evidence="5">
    <location>
        <begin position="273"/>
        <end position="287"/>
    </location>
</feature>
<dbReference type="AlphaFoldDB" id="A0A9P5PKI0"/>
<dbReference type="GO" id="GO:0050660">
    <property type="term" value="F:flavin adenine dinucleotide binding"/>
    <property type="evidence" value="ECO:0007669"/>
    <property type="project" value="InterPro"/>
</dbReference>
<dbReference type="GO" id="GO:0016614">
    <property type="term" value="F:oxidoreductase activity, acting on CH-OH group of donors"/>
    <property type="evidence" value="ECO:0007669"/>
    <property type="project" value="InterPro"/>
</dbReference>
<dbReference type="EMBL" id="JADNRY010000073">
    <property type="protein sequence ID" value="KAF9067454.1"/>
    <property type="molecule type" value="Genomic_DNA"/>
</dbReference>
<evidence type="ECO:0000256" key="4">
    <source>
        <dbReference type="SAM" id="MobiDB-lite"/>
    </source>
</evidence>
<dbReference type="Gene3D" id="3.50.50.60">
    <property type="entry name" value="FAD/NAD(P)-binding domain"/>
    <property type="match status" value="1"/>
</dbReference>
<protein>
    <submittedName>
        <fullName evidence="6">GMC oxidoreductase-domain-containing protein</fullName>
    </submittedName>
</protein>